<proteinExistence type="predicted"/>
<evidence type="ECO:0000259" key="11">
    <source>
        <dbReference type="PROSITE" id="PS50109"/>
    </source>
</evidence>
<dbReference type="InterPro" id="IPR003594">
    <property type="entry name" value="HATPase_dom"/>
</dbReference>
<evidence type="ECO:0000256" key="10">
    <source>
        <dbReference type="SAM" id="Phobius"/>
    </source>
</evidence>
<feature type="transmembrane region" description="Helical" evidence="10">
    <location>
        <begin position="170"/>
        <end position="190"/>
    </location>
</feature>
<sequence>MRRVSLRARLAIAGGIALIVTLFAAQVGLSTLFSRHAERAIAADLADVSDYLIAALEPGPDGQLGLSRQPPDPAYHRPYSGRYWQVSSADQDWSSRSLWDYSLPLPDAPPAGEDALLTLAGPDGTALLALDRTIISPGPSGDRILRITTALDRGRIDSARDAFTAEMRPWIVALGLLILASGALQIRIGLAPLATLRQRLAAISTGEQDRIGEDVPLELSPLAQQIDHLLDARSKEIDRSRRRAADLAHGLKTPLQALLGDAARLRERGHKIEAEGIETVAQAIRLQVDRELARATMAGGLPGANADVCRAVQGVVAVLQRTPAGARLRWELNADKDLVARIDTADLIEALGALIENAATHARSVVRLKAETRLGQIAVIIQDDGPGLPPDQIARLLQRGQRLDTTAGGNGLGLSIANEFADRSGGSLEIDAAPEGLRVTLLLPAATERSGQKSAP</sequence>
<dbReference type="GO" id="GO:0000160">
    <property type="term" value="P:phosphorelay signal transduction system"/>
    <property type="evidence" value="ECO:0007669"/>
    <property type="project" value="TreeGrafter"/>
</dbReference>
<evidence type="ECO:0000256" key="6">
    <source>
        <dbReference type="ARBA" id="ARBA00022692"/>
    </source>
</evidence>
<keyword evidence="4" id="KW-0597">Phosphoprotein</keyword>
<comment type="caution">
    <text evidence="12">The sequence shown here is derived from an EMBL/GenBank/DDBJ whole genome shotgun (WGS) entry which is preliminary data.</text>
</comment>
<dbReference type="RefSeq" id="WP_165053435.1">
    <property type="nucleotide sequence ID" value="NZ_JAALFE010000027.1"/>
</dbReference>
<dbReference type="InterPro" id="IPR036890">
    <property type="entry name" value="HATPase_C_sf"/>
</dbReference>
<comment type="catalytic activity">
    <reaction evidence="1">
        <text>ATP + protein L-histidine = ADP + protein N-phospho-L-histidine.</text>
        <dbReference type="EC" id="2.7.13.3"/>
    </reaction>
</comment>
<dbReference type="InterPro" id="IPR004358">
    <property type="entry name" value="Sig_transdc_His_kin-like_C"/>
</dbReference>
<accession>A0A6M1TRT6</accession>
<evidence type="ECO:0000256" key="3">
    <source>
        <dbReference type="ARBA" id="ARBA00012438"/>
    </source>
</evidence>
<evidence type="ECO:0000313" key="13">
    <source>
        <dbReference type="Proteomes" id="UP000474758"/>
    </source>
</evidence>
<name>A0A6M1TRT6_9RHOB</name>
<dbReference type="InterPro" id="IPR050428">
    <property type="entry name" value="TCS_sensor_his_kinase"/>
</dbReference>
<feature type="domain" description="Histidine kinase" evidence="11">
    <location>
        <begin position="246"/>
        <end position="447"/>
    </location>
</feature>
<dbReference type="Proteomes" id="UP000474758">
    <property type="component" value="Unassembled WGS sequence"/>
</dbReference>
<dbReference type="AlphaFoldDB" id="A0A6M1TRT6"/>
<keyword evidence="7 12" id="KW-0418">Kinase</keyword>
<dbReference type="EC" id="2.7.13.3" evidence="3"/>
<evidence type="ECO:0000256" key="9">
    <source>
        <dbReference type="ARBA" id="ARBA00023136"/>
    </source>
</evidence>
<evidence type="ECO:0000256" key="4">
    <source>
        <dbReference type="ARBA" id="ARBA00022553"/>
    </source>
</evidence>
<protein>
    <recommendedName>
        <fullName evidence="3">histidine kinase</fullName>
        <ecNumber evidence="3">2.7.13.3</ecNumber>
    </recommendedName>
</protein>
<comment type="subcellular location">
    <subcellularLocation>
        <location evidence="2">Membrane</location>
    </subcellularLocation>
</comment>
<keyword evidence="9 10" id="KW-0472">Membrane</keyword>
<dbReference type="GO" id="GO:0005886">
    <property type="term" value="C:plasma membrane"/>
    <property type="evidence" value="ECO:0007669"/>
    <property type="project" value="TreeGrafter"/>
</dbReference>
<dbReference type="GO" id="GO:0004673">
    <property type="term" value="F:protein histidine kinase activity"/>
    <property type="evidence" value="ECO:0007669"/>
    <property type="project" value="UniProtKB-EC"/>
</dbReference>
<dbReference type="SUPFAM" id="SSF55874">
    <property type="entry name" value="ATPase domain of HSP90 chaperone/DNA topoisomerase II/histidine kinase"/>
    <property type="match status" value="1"/>
</dbReference>
<dbReference type="PRINTS" id="PR00344">
    <property type="entry name" value="BCTRLSENSOR"/>
</dbReference>
<evidence type="ECO:0000256" key="8">
    <source>
        <dbReference type="ARBA" id="ARBA00022989"/>
    </source>
</evidence>
<evidence type="ECO:0000256" key="5">
    <source>
        <dbReference type="ARBA" id="ARBA00022679"/>
    </source>
</evidence>
<evidence type="ECO:0000313" key="12">
    <source>
        <dbReference type="EMBL" id="NGQ92999.1"/>
    </source>
</evidence>
<dbReference type="Pfam" id="PF02518">
    <property type="entry name" value="HATPase_c"/>
    <property type="match status" value="1"/>
</dbReference>
<dbReference type="EMBL" id="JAALFE010000027">
    <property type="protein sequence ID" value="NGQ92999.1"/>
    <property type="molecule type" value="Genomic_DNA"/>
</dbReference>
<organism evidence="12 13">
    <name type="scientific">Paragemmobacter kunshanensis</name>
    <dbReference type="NCBI Taxonomy" id="2583234"/>
    <lineage>
        <taxon>Bacteria</taxon>
        <taxon>Pseudomonadati</taxon>
        <taxon>Pseudomonadota</taxon>
        <taxon>Alphaproteobacteria</taxon>
        <taxon>Rhodobacterales</taxon>
        <taxon>Paracoccaceae</taxon>
        <taxon>Paragemmobacter</taxon>
    </lineage>
</organism>
<dbReference type="SMART" id="SM00387">
    <property type="entry name" value="HATPase_c"/>
    <property type="match status" value="1"/>
</dbReference>
<evidence type="ECO:0000256" key="1">
    <source>
        <dbReference type="ARBA" id="ARBA00000085"/>
    </source>
</evidence>
<keyword evidence="8 10" id="KW-1133">Transmembrane helix</keyword>
<keyword evidence="5" id="KW-0808">Transferase</keyword>
<dbReference type="PANTHER" id="PTHR45436">
    <property type="entry name" value="SENSOR HISTIDINE KINASE YKOH"/>
    <property type="match status" value="1"/>
</dbReference>
<dbReference type="PROSITE" id="PS50109">
    <property type="entry name" value="HIS_KIN"/>
    <property type="match status" value="1"/>
</dbReference>
<keyword evidence="6 10" id="KW-0812">Transmembrane</keyword>
<dbReference type="PANTHER" id="PTHR45436:SF5">
    <property type="entry name" value="SENSOR HISTIDINE KINASE TRCS"/>
    <property type="match status" value="1"/>
</dbReference>
<dbReference type="Gene3D" id="3.30.565.10">
    <property type="entry name" value="Histidine kinase-like ATPase, C-terminal domain"/>
    <property type="match status" value="1"/>
</dbReference>
<evidence type="ECO:0000256" key="2">
    <source>
        <dbReference type="ARBA" id="ARBA00004370"/>
    </source>
</evidence>
<dbReference type="Gene3D" id="1.10.287.130">
    <property type="match status" value="1"/>
</dbReference>
<gene>
    <name evidence="12" type="ORF">G5V65_19075</name>
</gene>
<keyword evidence="13" id="KW-1185">Reference proteome</keyword>
<dbReference type="InterPro" id="IPR005467">
    <property type="entry name" value="His_kinase_dom"/>
</dbReference>
<evidence type="ECO:0000256" key="7">
    <source>
        <dbReference type="ARBA" id="ARBA00022777"/>
    </source>
</evidence>
<reference evidence="12 13" key="1">
    <citation type="submission" date="2020-02" db="EMBL/GenBank/DDBJ databases">
        <title>Rhodobacter translucens sp. nov., a novel bacterium isolated from activated sludge.</title>
        <authorList>
            <person name="Liu J."/>
        </authorList>
    </citation>
    <scope>NUCLEOTIDE SEQUENCE [LARGE SCALE GENOMIC DNA]</scope>
    <source>
        <strain evidence="12 13">HX-7-19</strain>
    </source>
</reference>